<dbReference type="InterPro" id="IPR000719">
    <property type="entry name" value="Prot_kinase_dom"/>
</dbReference>
<evidence type="ECO:0000259" key="4">
    <source>
        <dbReference type="PROSITE" id="PS50011"/>
    </source>
</evidence>
<dbReference type="Pfam" id="PF00069">
    <property type="entry name" value="Pkinase"/>
    <property type="match status" value="1"/>
</dbReference>
<evidence type="ECO:0000256" key="3">
    <source>
        <dbReference type="PROSITE-ProRule" id="PRU10141"/>
    </source>
</evidence>
<name>A0ABR0EJ10_ZASCE</name>
<keyword evidence="1 3" id="KW-0547">Nucleotide-binding</keyword>
<evidence type="ECO:0000313" key="5">
    <source>
        <dbReference type="EMBL" id="KAK4501359.1"/>
    </source>
</evidence>
<dbReference type="SUPFAM" id="SSF56112">
    <property type="entry name" value="Protein kinase-like (PK-like)"/>
    <property type="match status" value="1"/>
</dbReference>
<dbReference type="PROSITE" id="PS00107">
    <property type="entry name" value="PROTEIN_KINASE_ATP"/>
    <property type="match status" value="1"/>
</dbReference>
<sequence length="590" mass="66576">MADSYGGYGIPPAGCLVFRSTDQPDFESSQYIYPHEELEFGRQYLQEELVVEDRALSKHHLRVRCIGYDDGGEHGVTPMIYARILSGNTALLIRFGLDGPTDGVDVGKDDGDVLLNFGDHLRLTNKVSVTLNSIEGQEVNSKALGEIQKAERAWFSDRYRLSERVLGAGGFASVRVAVKVRTGRQYACKIVPLPMSADDDAYPRPRSTDPKTALRELRDRVAREYNLLKDLSHPNITTLEKVIRTSYTVYIFQDLVTGGDLLSYMENKGPLPEPQAAMIVRQLLEAVKYLHENEVVHRDIKPENILMTSWEEGARVVLTDFGQSRRAKDVDAAAKKEGVFRMQSRIGTHGYTAPEVYRSKDLPRDHGYSRAIDLWSIGCVTATILTSDPFFADVDEWKAGNMTISEITKRLTVLETQDKWEHIGHRAKTLIRGCLTLDESQRLTAVECLALPWFQHPYYKADFDAAYKHAIADWTPREPDDDIIEHIDTSELAAEYEFDDEEEETSQYFQPAAEPTSHDMATKVARWRPMNNDYPLHASPAAMPDSIIDNFDDVDKNLSLASQNTAANRAALQIHARQPLPLTHRTGIFR</sequence>
<keyword evidence="6" id="KW-1185">Reference proteome</keyword>
<dbReference type="Proteomes" id="UP001305779">
    <property type="component" value="Unassembled WGS sequence"/>
</dbReference>
<dbReference type="PANTHER" id="PTHR24347">
    <property type="entry name" value="SERINE/THREONINE-PROTEIN KINASE"/>
    <property type="match status" value="1"/>
</dbReference>
<dbReference type="InterPro" id="IPR008271">
    <property type="entry name" value="Ser/Thr_kinase_AS"/>
</dbReference>
<proteinExistence type="predicted"/>
<comment type="caution">
    <text evidence="5">The sequence shown here is derived from an EMBL/GenBank/DDBJ whole genome shotgun (WGS) entry which is preliminary data.</text>
</comment>
<keyword evidence="2 3" id="KW-0067">ATP-binding</keyword>
<feature type="binding site" evidence="3">
    <location>
        <position position="189"/>
    </location>
    <ligand>
        <name>ATP</name>
        <dbReference type="ChEBI" id="CHEBI:30616"/>
    </ligand>
</feature>
<dbReference type="Gene3D" id="3.30.200.20">
    <property type="entry name" value="Phosphorylase Kinase, domain 1"/>
    <property type="match status" value="1"/>
</dbReference>
<evidence type="ECO:0000256" key="1">
    <source>
        <dbReference type="ARBA" id="ARBA00022741"/>
    </source>
</evidence>
<dbReference type="PROSITE" id="PS50011">
    <property type="entry name" value="PROTEIN_KINASE_DOM"/>
    <property type="match status" value="1"/>
</dbReference>
<gene>
    <name evidence="5" type="ORF">PRZ48_007167</name>
</gene>
<evidence type="ECO:0000313" key="6">
    <source>
        <dbReference type="Proteomes" id="UP001305779"/>
    </source>
</evidence>
<evidence type="ECO:0000256" key="2">
    <source>
        <dbReference type="ARBA" id="ARBA00022840"/>
    </source>
</evidence>
<dbReference type="Gene3D" id="1.10.510.10">
    <property type="entry name" value="Transferase(Phosphotransferase) domain 1"/>
    <property type="match status" value="1"/>
</dbReference>
<dbReference type="SMART" id="SM00220">
    <property type="entry name" value="S_TKc"/>
    <property type="match status" value="1"/>
</dbReference>
<protein>
    <recommendedName>
        <fullName evidence="4">Protein kinase domain-containing protein</fullName>
    </recommendedName>
</protein>
<dbReference type="InterPro" id="IPR011009">
    <property type="entry name" value="Kinase-like_dom_sf"/>
</dbReference>
<dbReference type="PROSITE" id="PS00108">
    <property type="entry name" value="PROTEIN_KINASE_ST"/>
    <property type="match status" value="1"/>
</dbReference>
<feature type="domain" description="Protein kinase" evidence="4">
    <location>
        <begin position="160"/>
        <end position="459"/>
    </location>
</feature>
<reference evidence="5 6" key="1">
    <citation type="journal article" date="2023" name="G3 (Bethesda)">
        <title>A chromosome-level genome assembly of Zasmidium syzygii isolated from banana leaves.</title>
        <authorList>
            <person name="van Westerhoven A.C."/>
            <person name="Mehrabi R."/>
            <person name="Talebi R."/>
            <person name="Steentjes M.B.F."/>
            <person name="Corcolon B."/>
            <person name="Chong P.A."/>
            <person name="Kema G.H.J."/>
            <person name="Seidl M.F."/>
        </authorList>
    </citation>
    <scope>NUCLEOTIDE SEQUENCE [LARGE SCALE GENOMIC DNA]</scope>
    <source>
        <strain evidence="5 6">P124</strain>
    </source>
</reference>
<organism evidence="5 6">
    <name type="scientific">Zasmidium cellare</name>
    <name type="common">Wine cellar mold</name>
    <name type="synonym">Racodium cellare</name>
    <dbReference type="NCBI Taxonomy" id="395010"/>
    <lineage>
        <taxon>Eukaryota</taxon>
        <taxon>Fungi</taxon>
        <taxon>Dikarya</taxon>
        <taxon>Ascomycota</taxon>
        <taxon>Pezizomycotina</taxon>
        <taxon>Dothideomycetes</taxon>
        <taxon>Dothideomycetidae</taxon>
        <taxon>Mycosphaerellales</taxon>
        <taxon>Mycosphaerellaceae</taxon>
        <taxon>Zasmidium</taxon>
    </lineage>
</organism>
<dbReference type="EMBL" id="JAXOVC010000005">
    <property type="protein sequence ID" value="KAK4501359.1"/>
    <property type="molecule type" value="Genomic_DNA"/>
</dbReference>
<accession>A0ABR0EJ10</accession>
<dbReference type="InterPro" id="IPR017441">
    <property type="entry name" value="Protein_kinase_ATP_BS"/>
</dbReference>